<feature type="signal peptide" evidence="2">
    <location>
        <begin position="1"/>
        <end position="18"/>
    </location>
</feature>
<dbReference type="Proteomes" id="UP000222788">
    <property type="component" value="Unassembled WGS sequence"/>
</dbReference>
<evidence type="ECO:0000256" key="1">
    <source>
        <dbReference type="SAM" id="MobiDB-lite"/>
    </source>
</evidence>
<protein>
    <recommendedName>
        <fullName evidence="5">Secreted protein</fullName>
    </recommendedName>
</protein>
<gene>
    <name evidence="3" type="ORF">CFIMG_001332RA</name>
</gene>
<organism evidence="3 4">
    <name type="scientific">Ceratocystis fimbriata CBS 114723</name>
    <dbReference type="NCBI Taxonomy" id="1035309"/>
    <lineage>
        <taxon>Eukaryota</taxon>
        <taxon>Fungi</taxon>
        <taxon>Dikarya</taxon>
        <taxon>Ascomycota</taxon>
        <taxon>Pezizomycotina</taxon>
        <taxon>Sordariomycetes</taxon>
        <taxon>Hypocreomycetidae</taxon>
        <taxon>Microascales</taxon>
        <taxon>Ceratocystidaceae</taxon>
        <taxon>Ceratocystis</taxon>
    </lineage>
</organism>
<dbReference type="OrthoDB" id="5409186at2759"/>
<keyword evidence="4" id="KW-1185">Reference proteome</keyword>
<name>A0A2C5XEZ6_9PEZI</name>
<feature type="region of interest" description="Disordered" evidence="1">
    <location>
        <begin position="134"/>
        <end position="153"/>
    </location>
</feature>
<reference evidence="3 4" key="2">
    <citation type="journal article" date="2013" name="IMA Fungus">
        <title>IMA Genome-F 1: Ceratocystis fimbriata: Draft nuclear genome sequence for the plant pathogen, Ceratocystis fimbriata.</title>
        <authorList>
            <person name="Wilken P.M."/>
            <person name="Steenkamp E.T."/>
            <person name="Wingfield M.J."/>
            <person name="de Beer Z.W."/>
            <person name="Wingfield B.D."/>
        </authorList>
    </citation>
    <scope>NUCLEOTIDE SEQUENCE [LARGE SCALE GENOMIC DNA]</scope>
    <source>
        <strain evidence="3 4">CBS 114723</strain>
    </source>
</reference>
<accession>A0A2C5XEZ6</accession>
<dbReference type="AlphaFoldDB" id="A0A2C5XEZ6"/>
<keyword evidence="2" id="KW-0732">Signal</keyword>
<evidence type="ECO:0000256" key="2">
    <source>
        <dbReference type="SAM" id="SignalP"/>
    </source>
</evidence>
<feature type="compositionally biased region" description="Low complexity" evidence="1">
    <location>
        <begin position="136"/>
        <end position="153"/>
    </location>
</feature>
<reference evidence="3 4" key="1">
    <citation type="journal article" date="2013" name="Fungal Biol.">
        <title>Analysis of microsatellite markers in the genome of the plant pathogen Ceratocystis fimbriata.</title>
        <authorList>
            <person name="Simpson M.C."/>
            <person name="Wilken P.M."/>
            <person name="Coetzee M.P."/>
            <person name="Wingfield M.J."/>
            <person name="Wingfield B.D."/>
        </authorList>
    </citation>
    <scope>NUCLEOTIDE SEQUENCE [LARGE SCALE GENOMIC DNA]</scope>
    <source>
        <strain evidence="3 4">CBS 114723</strain>
    </source>
</reference>
<proteinExistence type="predicted"/>
<evidence type="ECO:0000313" key="3">
    <source>
        <dbReference type="EMBL" id="PHH55030.1"/>
    </source>
</evidence>
<dbReference type="EMBL" id="APWK03000016">
    <property type="protein sequence ID" value="PHH55030.1"/>
    <property type="molecule type" value="Genomic_DNA"/>
</dbReference>
<evidence type="ECO:0008006" key="5">
    <source>
        <dbReference type="Google" id="ProtNLM"/>
    </source>
</evidence>
<dbReference type="STRING" id="1035309.A0A2C5XEZ6"/>
<comment type="caution">
    <text evidence="3">The sequence shown here is derived from an EMBL/GenBank/DDBJ whole genome shotgun (WGS) entry which is preliminary data.</text>
</comment>
<feature type="chain" id="PRO_5012089818" description="Secreted protein" evidence="2">
    <location>
        <begin position="19"/>
        <end position="260"/>
    </location>
</feature>
<evidence type="ECO:0000313" key="4">
    <source>
        <dbReference type="Proteomes" id="UP000222788"/>
    </source>
</evidence>
<sequence length="260" mass="26035">MRVSTVFLALVASVSVSATEFTRMSYPEGLLRRDSSGYEPEVTSCGKGTTCAEACGAGYETCSSSDKKSHCYNPAAGETCCAYSGGGSSCESKYFCSHNIANTTAAVCCAHGGTLDDCASKNNLYPGALAADPPVSTTTTTTTTKTSTTSTTKSTTSSIRLNTAVYTTANTTTSSVPLSTGIYTASASSGFPVYSANRTVAYTATAVPTYGGKVPGVPGVASGTLRGPAQPTGSTVTSSGATAAPIAALALVAGAFAAFF</sequence>